<gene>
    <name evidence="1" type="ORF">NLG97_g8338</name>
</gene>
<organism evidence="1 2">
    <name type="scientific">Lecanicillium saksenae</name>
    <dbReference type="NCBI Taxonomy" id="468837"/>
    <lineage>
        <taxon>Eukaryota</taxon>
        <taxon>Fungi</taxon>
        <taxon>Dikarya</taxon>
        <taxon>Ascomycota</taxon>
        <taxon>Pezizomycotina</taxon>
        <taxon>Sordariomycetes</taxon>
        <taxon>Hypocreomycetidae</taxon>
        <taxon>Hypocreales</taxon>
        <taxon>Cordycipitaceae</taxon>
        <taxon>Lecanicillium</taxon>
    </lineage>
</organism>
<dbReference type="Proteomes" id="UP001148737">
    <property type="component" value="Unassembled WGS sequence"/>
</dbReference>
<proteinExistence type="predicted"/>
<accession>A0ACC1QKY1</accession>
<comment type="caution">
    <text evidence="1">The sequence shown here is derived from an EMBL/GenBank/DDBJ whole genome shotgun (WGS) entry which is preliminary data.</text>
</comment>
<dbReference type="EMBL" id="JANAKD010001447">
    <property type="protein sequence ID" value="KAJ3479366.1"/>
    <property type="molecule type" value="Genomic_DNA"/>
</dbReference>
<evidence type="ECO:0000313" key="2">
    <source>
        <dbReference type="Proteomes" id="UP001148737"/>
    </source>
</evidence>
<name>A0ACC1QKY1_9HYPO</name>
<sequence length="170" mass="18016">MQVCSSCKGSSRGVPRHEISPELELPGFYADGRHGDIIISAPGSPAGGRSATPLAARSEGNETSASRIIERLGGGGPGGQSAVRGFFIGIALGILLALLCCCWYPCVHMRRAEQRAAARRLLRAARARRRGQRREVVQDNPAMEAAPTEAHTEGTTATTMTTAERPLATH</sequence>
<keyword evidence="2" id="KW-1185">Reference proteome</keyword>
<protein>
    <submittedName>
        <fullName evidence="1">Uncharacterized protein</fullName>
    </submittedName>
</protein>
<evidence type="ECO:0000313" key="1">
    <source>
        <dbReference type="EMBL" id="KAJ3479366.1"/>
    </source>
</evidence>
<reference evidence="1" key="1">
    <citation type="submission" date="2022-07" db="EMBL/GenBank/DDBJ databases">
        <title>Genome Sequence of Lecanicillium saksenae.</title>
        <authorList>
            <person name="Buettner E."/>
        </authorList>
    </citation>
    <scope>NUCLEOTIDE SEQUENCE</scope>
    <source>
        <strain evidence="1">VT-O1</strain>
    </source>
</reference>